<protein>
    <recommendedName>
        <fullName evidence="3">Small integral membrane protein 8</fullName>
    </recommendedName>
</protein>
<feature type="region of interest" description="Disordered" evidence="7">
    <location>
        <begin position="1"/>
        <end position="20"/>
    </location>
</feature>
<evidence type="ECO:0000256" key="2">
    <source>
        <dbReference type="ARBA" id="ARBA00009328"/>
    </source>
</evidence>
<dbReference type="InterPro" id="IPR026686">
    <property type="entry name" value="UPF0708"/>
</dbReference>
<keyword evidence="10" id="KW-1185">Reference proteome</keyword>
<dbReference type="InParanoid" id="A0A7M7PE27"/>
<evidence type="ECO:0000256" key="8">
    <source>
        <dbReference type="SAM" id="Phobius"/>
    </source>
</evidence>
<feature type="transmembrane region" description="Helical" evidence="8">
    <location>
        <begin position="44"/>
        <end position="65"/>
    </location>
</feature>
<proteinExistence type="inferred from homology"/>
<dbReference type="PANTHER" id="PTHR14274">
    <property type="entry name" value="SMALL INTEGRAL MEMBRANE PROTEIN 8"/>
    <property type="match status" value="1"/>
</dbReference>
<sequence>MADGKEPPVKAGGQTGAGEGIRSIKSTSLFRAVNFELYAKPNKFIMGFGLAALTGCVAYIAYINAQKENQKDSDMYEQFRLDGTTIMRPKASKWD</sequence>
<evidence type="ECO:0000313" key="9">
    <source>
        <dbReference type="EnsemblMetazoa" id="XP_030849012"/>
    </source>
</evidence>
<evidence type="ECO:0000256" key="7">
    <source>
        <dbReference type="SAM" id="MobiDB-lite"/>
    </source>
</evidence>
<evidence type="ECO:0000256" key="6">
    <source>
        <dbReference type="ARBA" id="ARBA00023136"/>
    </source>
</evidence>
<dbReference type="AlphaFoldDB" id="A0A7M7PE27"/>
<evidence type="ECO:0000256" key="4">
    <source>
        <dbReference type="ARBA" id="ARBA00022692"/>
    </source>
</evidence>
<organism evidence="9 10">
    <name type="scientific">Strongylocentrotus purpuratus</name>
    <name type="common">Purple sea urchin</name>
    <dbReference type="NCBI Taxonomy" id="7668"/>
    <lineage>
        <taxon>Eukaryota</taxon>
        <taxon>Metazoa</taxon>
        <taxon>Echinodermata</taxon>
        <taxon>Eleutherozoa</taxon>
        <taxon>Echinozoa</taxon>
        <taxon>Echinoidea</taxon>
        <taxon>Euechinoidea</taxon>
        <taxon>Echinacea</taxon>
        <taxon>Camarodonta</taxon>
        <taxon>Echinidea</taxon>
        <taxon>Strongylocentrotidae</taxon>
        <taxon>Strongylocentrotus</taxon>
    </lineage>
</organism>
<dbReference type="KEGG" id="spu:115917913"/>
<dbReference type="FunCoup" id="A0A7M7PE27">
    <property type="interactions" value="608"/>
</dbReference>
<evidence type="ECO:0000256" key="5">
    <source>
        <dbReference type="ARBA" id="ARBA00022989"/>
    </source>
</evidence>
<keyword evidence="5 8" id="KW-1133">Transmembrane helix</keyword>
<keyword evidence="4 8" id="KW-0812">Transmembrane</keyword>
<keyword evidence="6 8" id="KW-0472">Membrane</keyword>
<accession>A0A7M7PE27</accession>
<dbReference type="GO" id="GO:0016020">
    <property type="term" value="C:membrane"/>
    <property type="evidence" value="ECO:0007669"/>
    <property type="project" value="UniProtKB-SubCell"/>
</dbReference>
<evidence type="ECO:0000313" key="10">
    <source>
        <dbReference type="Proteomes" id="UP000007110"/>
    </source>
</evidence>
<evidence type="ECO:0000256" key="1">
    <source>
        <dbReference type="ARBA" id="ARBA00004167"/>
    </source>
</evidence>
<evidence type="ECO:0000256" key="3">
    <source>
        <dbReference type="ARBA" id="ARBA00014451"/>
    </source>
</evidence>
<dbReference type="OrthoDB" id="1880105at2759"/>
<reference evidence="9" key="2">
    <citation type="submission" date="2021-01" db="UniProtKB">
        <authorList>
            <consortium name="EnsemblMetazoa"/>
        </authorList>
    </citation>
    <scope>IDENTIFICATION</scope>
</reference>
<dbReference type="GeneID" id="115917913"/>
<name>A0A7M7PE27_STRPU</name>
<dbReference type="EnsemblMetazoa" id="XM_030993152">
    <property type="protein sequence ID" value="XP_030849012"/>
    <property type="gene ID" value="LOC115917913"/>
</dbReference>
<dbReference type="PANTHER" id="PTHR14274:SF1">
    <property type="entry name" value="SMALL INTEGRAL MEMBRANE PROTEIN 8"/>
    <property type="match status" value="1"/>
</dbReference>
<comment type="similarity">
    <text evidence="2">Belongs to the SMIM8 family.</text>
</comment>
<dbReference type="Proteomes" id="UP000007110">
    <property type="component" value="Unassembled WGS sequence"/>
</dbReference>
<dbReference type="RefSeq" id="XP_030849012.1">
    <property type="nucleotide sequence ID" value="XM_030993152.1"/>
</dbReference>
<reference evidence="10" key="1">
    <citation type="submission" date="2015-02" db="EMBL/GenBank/DDBJ databases">
        <title>Genome sequencing for Strongylocentrotus purpuratus.</title>
        <authorList>
            <person name="Murali S."/>
            <person name="Liu Y."/>
            <person name="Vee V."/>
            <person name="English A."/>
            <person name="Wang M."/>
            <person name="Skinner E."/>
            <person name="Han Y."/>
            <person name="Muzny D.M."/>
            <person name="Worley K.C."/>
            <person name="Gibbs R.A."/>
        </authorList>
    </citation>
    <scope>NUCLEOTIDE SEQUENCE</scope>
</reference>
<comment type="subcellular location">
    <subcellularLocation>
        <location evidence="1">Membrane</location>
        <topology evidence="1">Single-pass membrane protein</topology>
    </subcellularLocation>
</comment>
<dbReference type="OMA" id="YMHATRE"/>
<dbReference type="Pfam" id="PF14937">
    <property type="entry name" value="DUF4500"/>
    <property type="match status" value="1"/>
</dbReference>